<gene>
    <name evidence="2" type="ORF">DCF25_13570</name>
</gene>
<dbReference type="EMBL" id="QBMC01000091">
    <property type="protein sequence ID" value="PZO15528.1"/>
    <property type="molecule type" value="Genomic_DNA"/>
</dbReference>
<evidence type="ECO:0000313" key="3">
    <source>
        <dbReference type="Proteomes" id="UP000249354"/>
    </source>
</evidence>
<proteinExistence type="predicted"/>
<dbReference type="PANTHER" id="PTHR38663:SF1">
    <property type="entry name" value="L-ORNITHINE N(5)-MONOOXYGENASE"/>
    <property type="match status" value="1"/>
</dbReference>
<dbReference type="SUPFAM" id="SSF51905">
    <property type="entry name" value="FAD/NAD(P)-binding domain"/>
    <property type="match status" value="1"/>
</dbReference>
<dbReference type="PANTHER" id="PTHR38663">
    <property type="match status" value="1"/>
</dbReference>
<sequence>MSIFYTDIAVIGAGPQALTLVTHLLQKKKKMRDRLNAGLAPGFRVFDPSGSWLAQWHRQFAAQEIPHLRSPAVHHPDCNPHTLLSFADKRQDELYSPYNRPGTELFQDFCETVIDRWHLRDQVTKAQVVGLTPQNGRFRLTLADGQRAIARRVVVATGAATAKMPDWTRQVCGDYPPERLCHAQSVYLPALPTLTGETVLIIGGGLTSAHLAMGALKRGARVLLMGRRPFKEKIFDAEPGWLGPKYLKGFDAEPDWHKRWHMIQQARDGGSLTPEALTRLRKLSRESRVSLYEQCQVTKAVWQGDHWQVQCDNLASHDCFAHQPIDRIWLATGTQLDITSHPILEEVLAQYPIEIVNGLPVLDEHLRWPGCDLFLMGPWAALQVGPVARNLFGAKLACDRIVPALTKSSLVRAA</sequence>
<dbReference type="PRINTS" id="PR00368">
    <property type="entry name" value="FADPNR"/>
</dbReference>
<dbReference type="InterPro" id="IPR038732">
    <property type="entry name" value="HpyO/CreE_NAD-binding"/>
</dbReference>
<dbReference type="Gene3D" id="3.50.50.60">
    <property type="entry name" value="FAD/NAD(P)-binding domain"/>
    <property type="match status" value="1"/>
</dbReference>
<name>A0A2W4W8N7_9CYAN</name>
<comment type="caution">
    <text evidence="2">The sequence shown here is derived from an EMBL/GenBank/DDBJ whole genome shotgun (WGS) entry which is preliminary data.</text>
</comment>
<accession>A0A2W4W8N7</accession>
<dbReference type="Pfam" id="PF13454">
    <property type="entry name" value="NAD_binding_9"/>
    <property type="match status" value="1"/>
</dbReference>
<evidence type="ECO:0000259" key="1">
    <source>
        <dbReference type="Pfam" id="PF13454"/>
    </source>
</evidence>
<dbReference type="InterPro" id="IPR036188">
    <property type="entry name" value="FAD/NAD-bd_sf"/>
</dbReference>
<protein>
    <submittedName>
        <fullName evidence="2">FAD-dependent oxidoreductase</fullName>
    </submittedName>
</protein>
<feature type="domain" description="FAD-dependent urate hydroxylase HpyO/Asp monooxygenase CreE-like FAD/NAD(P)-binding" evidence="1">
    <location>
        <begin position="9"/>
        <end position="159"/>
    </location>
</feature>
<dbReference type="AlphaFoldDB" id="A0A2W4W8N7"/>
<evidence type="ECO:0000313" key="2">
    <source>
        <dbReference type="EMBL" id="PZO15528.1"/>
    </source>
</evidence>
<dbReference type="Proteomes" id="UP000249354">
    <property type="component" value="Unassembled WGS sequence"/>
</dbReference>
<organism evidence="2 3">
    <name type="scientific">Leptolyngbya foveolarum</name>
    <dbReference type="NCBI Taxonomy" id="47253"/>
    <lineage>
        <taxon>Bacteria</taxon>
        <taxon>Bacillati</taxon>
        <taxon>Cyanobacteriota</taxon>
        <taxon>Cyanophyceae</taxon>
        <taxon>Leptolyngbyales</taxon>
        <taxon>Leptolyngbyaceae</taxon>
        <taxon>Leptolyngbya group</taxon>
        <taxon>Leptolyngbya</taxon>
    </lineage>
</organism>
<reference evidence="3" key="1">
    <citation type="submission" date="2018-04" db="EMBL/GenBank/DDBJ databases">
        <authorList>
            <person name="Cornet L."/>
        </authorList>
    </citation>
    <scope>NUCLEOTIDE SEQUENCE [LARGE SCALE GENOMIC DNA]</scope>
</reference>
<reference evidence="2 3" key="2">
    <citation type="submission" date="2018-06" db="EMBL/GenBank/DDBJ databases">
        <title>Metagenomic assembly of (sub)arctic Cyanobacteria and their associated microbiome from non-axenic cultures.</title>
        <authorList>
            <person name="Baurain D."/>
        </authorList>
    </citation>
    <scope>NUCLEOTIDE SEQUENCE [LARGE SCALE GENOMIC DNA]</scope>
    <source>
        <strain evidence="2">ULC129bin1</strain>
    </source>
</reference>